<dbReference type="SUPFAM" id="SSF48452">
    <property type="entry name" value="TPR-like"/>
    <property type="match status" value="1"/>
</dbReference>
<sequence length="400" mass="42778">MSIRSHFWRAVKTACLAAVLAVAVPAAAAPFTPQRDDQVLERLPERAADPQARRQAALRQQLRQRPQDAAVAAELVRGYLQAVAAEGDPRLIGYAQAALAPWWSQPAPPAELRVLRARLLQFNHQFAPAVADLQAVVAADPAQGEAWSWLTAIAMVQARYADARAGCARLAPLAEPLIGVACQAAVDGLTGQADAAAQALDAAMRREASTTSAPARLWAATRLAELQERRGQAAAAEAAFKTALAADPVDGYALAAYADFLLDQRRPAEVLTLLRGKERADLLLLRLAVAAQAVRAPEAARWADELGARFDAARQRGDLVHQKEEARYRLALRGDGAGALPLAQANYAVQREPADARILLEAALAARQPAAAEPALRWLAEHRVQSTVLQALAAQLKGLK</sequence>
<feature type="signal peptide" evidence="1">
    <location>
        <begin position="1"/>
        <end position="28"/>
    </location>
</feature>
<keyword evidence="3" id="KW-1185">Reference proteome</keyword>
<dbReference type="Gene3D" id="1.25.40.10">
    <property type="entry name" value="Tetratricopeptide repeat domain"/>
    <property type="match status" value="1"/>
</dbReference>
<evidence type="ECO:0000313" key="3">
    <source>
        <dbReference type="Proteomes" id="UP001365405"/>
    </source>
</evidence>
<feature type="chain" id="PRO_5046198691" description="Tetratricopeptide repeat protein" evidence="1">
    <location>
        <begin position="29"/>
        <end position="400"/>
    </location>
</feature>
<dbReference type="InterPro" id="IPR011990">
    <property type="entry name" value="TPR-like_helical_dom_sf"/>
</dbReference>
<name>A0ABU9CM42_9BURK</name>
<dbReference type="EMBL" id="JBBUTH010000010">
    <property type="protein sequence ID" value="MEK8052887.1"/>
    <property type="molecule type" value="Genomic_DNA"/>
</dbReference>
<organism evidence="2 3">
    <name type="scientific">Pseudaquabacterium inlustre</name>
    <dbReference type="NCBI Taxonomy" id="2984192"/>
    <lineage>
        <taxon>Bacteria</taxon>
        <taxon>Pseudomonadati</taxon>
        <taxon>Pseudomonadota</taxon>
        <taxon>Betaproteobacteria</taxon>
        <taxon>Burkholderiales</taxon>
        <taxon>Sphaerotilaceae</taxon>
        <taxon>Pseudaquabacterium</taxon>
    </lineage>
</organism>
<evidence type="ECO:0000256" key="1">
    <source>
        <dbReference type="SAM" id="SignalP"/>
    </source>
</evidence>
<evidence type="ECO:0000313" key="2">
    <source>
        <dbReference type="EMBL" id="MEK8052887.1"/>
    </source>
</evidence>
<protein>
    <recommendedName>
        <fullName evidence="4">Tetratricopeptide repeat protein</fullName>
    </recommendedName>
</protein>
<proteinExistence type="predicted"/>
<gene>
    <name evidence="2" type="ORF">AACH10_21730</name>
</gene>
<dbReference type="Proteomes" id="UP001365405">
    <property type="component" value="Unassembled WGS sequence"/>
</dbReference>
<dbReference type="RefSeq" id="WP_341412620.1">
    <property type="nucleotide sequence ID" value="NZ_JBBUTH010000010.1"/>
</dbReference>
<evidence type="ECO:0008006" key="4">
    <source>
        <dbReference type="Google" id="ProtNLM"/>
    </source>
</evidence>
<comment type="caution">
    <text evidence="2">The sequence shown here is derived from an EMBL/GenBank/DDBJ whole genome shotgun (WGS) entry which is preliminary data.</text>
</comment>
<accession>A0ABU9CM42</accession>
<reference evidence="2 3" key="1">
    <citation type="submission" date="2024-04" db="EMBL/GenBank/DDBJ databases">
        <title>Novel species of the genus Ideonella isolated from streams.</title>
        <authorList>
            <person name="Lu H."/>
        </authorList>
    </citation>
    <scope>NUCLEOTIDE SEQUENCE [LARGE SCALE GENOMIC DNA]</scope>
    <source>
        <strain evidence="2 3">DXS22W</strain>
    </source>
</reference>
<keyword evidence="1" id="KW-0732">Signal</keyword>